<evidence type="ECO:0000256" key="1">
    <source>
        <dbReference type="PROSITE-ProRule" id="PRU00703"/>
    </source>
</evidence>
<keyword evidence="3" id="KW-1133">Transmembrane helix</keyword>
<name>A0A916V1Q2_9HYPH</name>
<evidence type="ECO:0000313" key="6">
    <source>
        <dbReference type="Proteomes" id="UP000613160"/>
    </source>
</evidence>
<feature type="transmembrane region" description="Helical" evidence="3">
    <location>
        <begin position="136"/>
        <end position="154"/>
    </location>
</feature>
<dbReference type="PROSITE" id="PS51371">
    <property type="entry name" value="CBS"/>
    <property type="match status" value="2"/>
</dbReference>
<accession>A0A916V1Q2</accession>
<dbReference type="InterPro" id="IPR046342">
    <property type="entry name" value="CBS_dom_sf"/>
</dbReference>
<dbReference type="PANTHER" id="PTHR33741">
    <property type="entry name" value="TRANSMEMBRANE PROTEIN DDB_G0269096-RELATED"/>
    <property type="match status" value="1"/>
</dbReference>
<feature type="region of interest" description="Disordered" evidence="2">
    <location>
        <begin position="1"/>
        <end position="56"/>
    </location>
</feature>
<dbReference type="SUPFAM" id="SSF54631">
    <property type="entry name" value="CBS-domain pair"/>
    <property type="match status" value="1"/>
</dbReference>
<dbReference type="Gene3D" id="3.10.580.10">
    <property type="entry name" value="CBS-domain"/>
    <property type="match status" value="1"/>
</dbReference>
<dbReference type="InterPro" id="IPR007065">
    <property type="entry name" value="HPP"/>
</dbReference>
<feature type="transmembrane region" description="Helical" evidence="3">
    <location>
        <begin position="187"/>
        <end position="208"/>
    </location>
</feature>
<dbReference type="Pfam" id="PF00571">
    <property type="entry name" value="CBS"/>
    <property type="match status" value="2"/>
</dbReference>
<feature type="transmembrane region" description="Helical" evidence="3">
    <location>
        <begin position="160"/>
        <end position="180"/>
    </location>
</feature>
<evidence type="ECO:0000313" key="5">
    <source>
        <dbReference type="EMBL" id="GGD02969.1"/>
    </source>
</evidence>
<evidence type="ECO:0000256" key="2">
    <source>
        <dbReference type="SAM" id="MobiDB-lite"/>
    </source>
</evidence>
<feature type="transmembrane region" description="Helical" evidence="3">
    <location>
        <begin position="110"/>
        <end position="129"/>
    </location>
</feature>
<dbReference type="Proteomes" id="UP000613160">
    <property type="component" value="Unassembled WGS sequence"/>
</dbReference>
<keyword evidence="6" id="KW-1185">Reference proteome</keyword>
<feature type="domain" description="CBS" evidence="4">
    <location>
        <begin position="387"/>
        <end position="444"/>
    </location>
</feature>
<feature type="transmembrane region" description="Helical" evidence="3">
    <location>
        <begin position="86"/>
        <end position="104"/>
    </location>
</feature>
<dbReference type="InterPro" id="IPR000644">
    <property type="entry name" value="CBS_dom"/>
</dbReference>
<gene>
    <name evidence="5" type="ORF">GCM10011335_02110</name>
</gene>
<evidence type="ECO:0000256" key="3">
    <source>
        <dbReference type="SAM" id="Phobius"/>
    </source>
</evidence>
<keyword evidence="1" id="KW-0129">CBS domain</keyword>
<keyword evidence="3" id="KW-0472">Membrane</keyword>
<keyword evidence="3" id="KW-0812">Transmembrane</keyword>
<dbReference type="CDD" id="cd04600">
    <property type="entry name" value="CBS_pair_HPP_assoc"/>
    <property type="match status" value="1"/>
</dbReference>
<sequence>MDAAGNALATGSAPTKGARQNSAVTGPALTERDPARPSCPEGAKPGPAIRPAPGGAPASGSPILAFFSHLVPSLSPVSVRERLRSALGAGLGILVTGLVSRLALGEDSGLPLLIAPMGASAVLLFAVPASPLAQPWSIVGGNTIAALVGVSATLAIPDPFLAGAVAVALSIALMMTLRCVHPPSGAVALTAVLGGPAIHALGFGFVLWPVGVNSLLLLATALAFNNASGRSYPHVPAARPVDRHTADPAPSARVGFSPADLDAALAEFDQLLDVDRGDLEAILRQAEMRGYQRRAGDTTCGAIMSRDVVAISPDAPLREAFDLMRHHHIRAIPVTDDNARILGIVTQSDLLQKAVWGAGGPRLALRHRLRLTATHGRAPRASIGDIMTTPVIQVGSQTPIADLVPVMTDAGLHHLPVVDDNGKMVGIVSQTDLIAALLADRVAGRSAAG</sequence>
<dbReference type="EMBL" id="BMJJ01000001">
    <property type="protein sequence ID" value="GGD02969.1"/>
    <property type="molecule type" value="Genomic_DNA"/>
</dbReference>
<dbReference type="SMART" id="SM00116">
    <property type="entry name" value="CBS"/>
    <property type="match status" value="2"/>
</dbReference>
<reference evidence="5" key="2">
    <citation type="submission" date="2020-09" db="EMBL/GenBank/DDBJ databases">
        <authorList>
            <person name="Sun Q."/>
            <person name="Zhou Y."/>
        </authorList>
    </citation>
    <scope>NUCLEOTIDE SEQUENCE</scope>
    <source>
        <strain evidence="5">CGMCC 1.15493</strain>
    </source>
</reference>
<dbReference type="Pfam" id="PF04982">
    <property type="entry name" value="TM_HPP"/>
    <property type="match status" value="1"/>
</dbReference>
<feature type="domain" description="CBS" evidence="4">
    <location>
        <begin position="304"/>
        <end position="362"/>
    </location>
</feature>
<dbReference type="PANTHER" id="PTHR33741:SF5">
    <property type="entry name" value="TRANSMEMBRANE PROTEIN DDB_G0269096-RELATED"/>
    <property type="match status" value="1"/>
</dbReference>
<organism evidence="5 6">
    <name type="scientific">Aureimonas glaciei</name>
    <dbReference type="NCBI Taxonomy" id="1776957"/>
    <lineage>
        <taxon>Bacteria</taxon>
        <taxon>Pseudomonadati</taxon>
        <taxon>Pseudomonadota</taxon>
        <taxon>Alphaproteobacteria</taxon>
        <taxon>Hyphomicrobiales</taxon>
        <taxon>Aurantimonadaceae</taxon>
        <taxon>Aureimonas</taxon>
    </lineage>
</organism>
<reference evidence="5" key="1">
    <citation type="journal article" date="2014" name="Int. J. Syst. Evol. Microbiol.">
        <title>Complete genome sequence of Corynebacterium casei LMG S-19264T (=DSM 44701T), isolated from a smear-ripened cheese.</title>
        <authorList>
            <consortium name="US DOE Joint Genome Institute (JGI-PGF)"/>
            <person name="Walter F."/>
            <person name="Albersmeier A."/>
            <person name="Kalinowski J."/>
            <person name="Ruckert C."/>
        </authorList>
    </citation>
    <scope>NUCLEOTIDE SEQUENCE</scope>
    <source>
        <strain evidence="5">CGMCC 1.15493</strain>
    </source>
</reference>
<proteinExistence type="predicted"/>
<feature type="compositionally biased region" description="Low complexity" evidence="2">
    <location>
        <begin position="42"/>
        <end position="56"/>
    </location>
</feature>
<dbReference type="AlphaFoldDB" id="A0A916V1Q2"/>
<dbReference type="InterPro" id="IPR058581">
    <property type="entry name" value="TM_HPP"/>
</dbReference>
<comment type="caution">
    <text evidence="5">The sequence shown here is derived from an EMBL/GenBank/DDBJ whole genome shotgun (WGS) entry which is preliminary data.</text>
</comment>
<protein>
    <submittedName>
        <fullName evidence="5">Membrane protein</fullName>
    </submittedName>
</protein>
<evidence type="ECO:0000259" key="4">
    <source>
        <dbReference type="PROSITE" id="PS51371"/>
    </source>
</evidence>